<dbReference type="RefSeq" id="WP_188990266.1">
    <property type="nucleotide sequence ID" value="NZ_BMHP01000001.1"/>
</dbReference>
<dbReference type="PROSITE" id="PS51704">
    <property type="entry name" value="GP_PDE"/>
    <property type="match status" value="1"/>
</dbReference>
<accession>A0A917DQG0</accession>
<gene>
    <name evidence="2" type="ORF">GCM10010911_13190</name>
</gene>
<dbReference type="PANTHER" id="PTHR46211">
    <property type="entry name" value="GLYCEROPHOSPHORYL DIESTER PHOSPHODIESTERASE"/>
    <property type="match status" value="1"/>
</dbReference>
<name>A0A917DQG0_9BACL</name>
<dbReference type="EMBL" id="BMHP01000001">
    <property type="protein sequence ID" value="GGD56808.1"/>
    <property type="molecule type" value="Genomic_DNA"/>
</dbReference>
<keyword evidence="3" id="KW-1185">Reference proteome</keyword>
<feature type="domain" description="GP-PDE" evidence="1">
    <location>
        <begin position="19"/>
        <end position="252"/>
    </location>
</feature>
<evidence type="ECO:0000313" key="2">
    <source>
        <dbReference type="EMBL" id="GGD56808.1"/>
    </source>
</evidence>
<dbReference type="AlphaFoldDB" id="A0A917DQG0"/>
<reference evidence="2" key="2">
    <citation type="submission" date="2020-09" db="EMBL/GenBank/DDBJ databases">
        <authorList>
            <person name="Sun Q."/>
            <person name="Zhou Y."/>
        </authorList>
    </citation>
    <scope>NUCLEOTIDE SEQUENCE</scope>
    <source>
        <strain evidence="2">CGMCC 1.15178</strain>
    </source>
</reference>
<sequence length="252" mass="28763">MRIHSTNPLFNIRNSVHHPRFIAHRGFTVDGPENSFPAFTAAGAKRFWAIETDVHITLDGVLVCNHDSTIDKMYDGTGKISEMTWEDIQKYAINVGNHVETFPLDQRKMPTFEQYLRICRYYGSVPFIELKTTGIVNAVLEMVREYNMEDYSVISTTKLPMLKEVREITERLYIHHILSNMETAPELSELGNAGIQLDYADVSLVPESDVKHLHNLGLNVCIRSQDTEEGVKNAIKIGMDYIPTNTIYRLTV</sequence>
<dbReference type="GO" id="GO:0006629">
    <property type="term" value="P:lipid metabolic process"/>
    <property type="evidence" value="ECO:0007669"/>
    <property type="project" value="InterPro"/>
</dbReference>
<dbReference type="Pfam" id="PF03009">
    <property type="entry name" value="GDPD"/>
    <property type="match status" value="1"/>
</dbReference>
<evidence type="ECO:0000313" key="3">
    <source>
        <dbReference type="Proteomes" id="UP000612456"/>
    </source>
</evidence>
<reference evidence="2" key="1">
    <citation type="journal article" date="2014" name="Int. J. Syst. Evol. Microbiol.">
        <title>Complete genome sequence of Corynebacterium casei LMG S-19264T (=DSM 44701T), isolated from a smear-ripened cheese.</title>
        <authorList>
            <consortium name="US DOE Joint Genome Institute (JGI-PGF)"/>
            <person name="Walter F."/>
            <person name="Albersmeier A."/>
            <person name="Kalinowski J."/>
            <person name="Ruckert C."/>
        </authorList>
    </citation>
    <scope>NUCLEOTIDE SEQUENCE</scope>
    <source>
        <strain evidence="2">CGMCC 1.15178</strain>
    </source>
</reference>
<dbReference type="GO" id="GO:0008081">
    <property type="term" value="F:phosphoric diester hydrolase activity"/>
    <property type="evidence" value="ECO:0007669"/>
    <property type="project" value="InterPro"/>
</dbReference>
<dbReference type="PANTHER" id="PTHR46211:SF1">
    <property type="entry name" value="GLYCEROPHOSPHODIESTER PHOSPHODIESTERASE, CYTOPLASMIC"/>
    <property type="match status" value="1"/>
</dbReference>
<comment type="caution">
    <text evidence="2">The sequence shown here is derived from an EMBL/GenBank/DDBJ whole genome shotgun (WGS) entry which is preliminary data.</text>
</comment>
<dbReference type="InterPro" id="IPR017946">
    <property type="entry name" value="PLC-like_Pdiesterase_TIM-brl"/>
</dbReference>
<proteinExistence type="predicted"/>
<evidence type="ECO:0000259" key="1">
    <source>
        <dbReference type="PROSITE" id="PS51704"/>
    </source>
</evidence>
<protein>
    <submittedName>
        <fullName evidence="2">Glycerophosphoryl diester phosphodiesterase</fullName>
    </submittedName>
</protein>
<dbReference type="Proteomes" id="UP000612456">
    <property type="component" value="Unassembled WGS sequence"/>
</dbReference>
<dbReference type="SUPFAM" id="SSF51695">
    <property type="entry name" value="PLC-like phosphodiesterases"/>
    <property type="match status" value="1"/>
</dbReference>
<dbReference type="Gene3D" id="3.20.20.190">
    <property type="entry name" value="Phosphatidylinositol (PI) phosphodiesterase"/>
    <property type="match status" value="1"/>
</dbReference>
<organism evidence="2 3">
    <name type="scientific">Paenibacillus nasutitermitis</name>
    <dbReference type="NCBI Taxonomy" id="1652958"/>
    <lineage>
        <taxon>Bacteria</taxon>
        <taxon>Bacillati</taxon>
        <taxon>Bacillota</taxon>
        <taxon>Bacilli</taxon>
        <taxon>Bacillales</taxon>
        <taxon>Paenibacillaceae</taxon>
        <taxon>Paenibacillus</taxon>
    </lineage>
</organism>
<dbReference type="InterPro" id="IPR030395">
    <property type="entry name" value="GP_PDE_dom"/>
</dbReference>